<dbReference type="SMART" id="SM01027">
    <property type="entry name" value="Beta-Casp"/>
    <property type="match status" value="1"/>
</dbReference>
<dbReference type="GO" id="GO:0016787">
    <property type="term" value="F:hydrolase activity"/>
    <property type="evidence" value="ECO:0007669"/>
    <property type="project" value="UniProtKB-KW"/>
</dbReference>
<dbReference type="InterPro" id="IPR036866">
    <property type="entry name" value="RibonucZ/Hydroxyglut_hydro"/>
</dbReference>
<dbReference type="PANTHER" id="PTHR11203:SF37">
    <property type="entry name" value="INTEGRATOR COMPLEX SUBUNIT 11"/>
    <property type="match status" value="1"/>
</dbReference>
<evidence type="ECO:0000256" key="1">
    <source>
        <dbReference type="ARBA" id="ARBA00022801"/>
    </source>
</evidence>
<evidence type="ECO:0000313" key="4">
    <source>
        <dbReference type="EMBL" id="KKQ75674.1"/>
    </source>
</evidence>
<feature type="domain" description="Beta-Casp" evidence="3">
    <location>
        <begin position="236"/>
        <end position="361"/>
    </location>
</feature>
<feature type="domain" description="Metallo-beta-lactamase" evidence="2">
    <location>
        <begin position="15"/>
        <end position="215"/>
    </location>
</feature>
<sequence>MARIKFLGASSGIVTGSCYLLQGQNTNLLIDFGMFQGTKDIDELNFKLPEIDVSHVNAVLLTHAHLDHCGRLPLLVKMGYKGPIYMTRATKDLTELSLEDSAKVAKENGRAILYTPKDVETIVSQFEIFDYDENFRLGEFEITPRDAGHILGSASLEVIDKAGKVIVFSGDLGNTPQDLIQKTQNIKYADIVLMESTYGDKVHPKEDSKQVLANEINKIEDTGSTLLIPAFSLERTQELLHIIHHLKLNCLVRNETQVFLDSPMAQKATKIFRMHRELFNAELNQDRVKSDPFSFPGLRFVESHQESERLNKNKGAQVILAGSGMMTGGRITRHAANFLPDRSTRLLFVGYQAEGTLGRQIIAGTKSVKIDGKEVHIRAQISEMHGLSSHADQPRLLSWLKAIEGVKKVFLVHGEDVQRNVLKQIINGELNIQDVTLPKLDQEIVWG</sequence>
<accession>A0A0G0MPU2</accession>
<reference evidence="4 5" key="1">
    <citation type="journal article" date="2015" name="Nature">
        <title>rRNA introns, odd ribosomes, and small enigmatic genomes across a large radiation of phyla.</title>
        <authorList>
            <person name="Brown C.T."/>
            <person name="Hug L.A."/>
            <person name="Thomas B.C."/>
            <person name="Sharon I."/>
            <person name="Castelle C.J."/>
            <person name="Singh A."/>
            <person name="Wilkins M.J."/>
            <person name="Williams K.H."/>
            <person name="Banfield J.F."/>
        </authorList>
    </citation>
    <scope>NUCLEOTIDE SEQUENCE [LARGE SCALE GENOMIC DNA]</scope>
</reference>
<dbReference type="SMART" id="SM00849">
    <property type="entry name" value="Lactamase_B"/>
    <property type="match status" value="1"/>
</dbReference>
<evidence type="ECO:0000259" key="3">
    <source>
        <dbReference type="SMART" id="SM01027"/>
    </source>
</evidence>
<protein>
    <submittedName>
        <fullName evidence="4">RNA-metabolising metallo-beta-lactamase</fullName>
    </submittedName>
</protein>
<dbReference type="Proteomes" id="UP000034181">
    <property type="component" value="Unassembled WGS sequence"/>
</dbReference>
<dbReference type="PROSITE" id="PS51257">
    <property type="entry name" value="PROKAR_LIPOPROTEIN"/>
    <property type="match status" value="1"/>
</dbReference>
<dbReference type="InterPro" id="IPR022712">
    <property type="entry name" value="Beta_Casp"/>
</dbReference>
<proteinExistence type="predicted"/>
<dbReference type="CDD" id="cd16295">
    <property type="entry name" value="TTHA0252-CPSF-like_MBL-fold"/>
    <property type="match status" value="1"/>
</dbReference>
<evidence type="ECO:0000259" key="2">
    <source>
        <dbReference type="SMART" id="SM00849"/>
    </source>
</evidence>
<dbReference type="Gene3D" id="3.60.15.10">
    <property type="entry name" value="Ribonuclease Z/Hydroxyacylglutathione hydrolase-like"/>
    <property type="match status" value="1"/>
</dbReference>
<dbReference type="InterPro" id="IPR001279">
    <property type="entry name" value="Metallo-B-lactamas"/>
</dbReference>
<name>A0A0G0MPU2_9BACT</name>
<dbReference type="PANTHER" id="PTHR11203">
    <property type="entry name" value="CLEAVAGE AND POLYADENYLATION SPECIFICITY FACTOR FAMILY MEMBER"/>
    <property type="match status" value="1"/>
</dbReference>
<dbReference type="PATRIC" id="fig|1618569.3.peg.224"/>
<evidence type="ECO:0000313" key="5">
    <source>
        <dbReference type="Proteomes" id="UP000034181"/>
    </source>
</evidence>
<dbReference type="SUPFAM" id="SSF56281">
    <property type="entry name" value="Metallo-hydrolase/oxidoreductase"/>
    <property type="match status" value="1"/>
</dbReference>
<comment type="caution">
    <text evidence="4">The sequence shown here is derived from an EMBL/GenBank/DDBJ whole genome shotgun (WGS) entry which is preliminary data.</text>
</comment>
<dbReference type="Pfam" id="PF10996">
    <property type="entry name" value="Beta-Casp"/>
    <property type="match status" value="1"/>
</dbReference>
<keyword evidence="1" id="KW-0378">Hydrolase</keyword>
<organism evidence="4 5">
    <name type="scientific">Candidatus Woesebacteria bacterium GW2011_GWB1_38_5b</name>
    <dbReference type="NCBI Taxonomy" id="1618569"/>
    <lineage>
        <taxon>Bacteria</taxon>
        <taxon>Candidatus Woeseibacteriota</taxon>
    </lineage>
</organism>
<dbReference type="InterPro" id="IPR050698">
    <property type="entry name" value="MBL"/>
</dbReference>
<dbReference type="Pfam" id="PF00753">
    <property type="entry name" value="Lactamase_B"/>
    <property type="match status" value="1"/>
</dbReference>
<dbReference type="InterPro" id="IPR011108">
    <property type="entry name" value="RMMBL"/>
</dbReference>
<dbReference type="EMBL" id="LBUZ01000007">
    <property type="protein sequence ID" value="KKQ75674.1"/>
    <property type="molecule type" value="Genomic_DNA"/>
</dbReference>
<dbReference type="Pfam" id="PF07521">
    <property type="entry name" value="RMMBL"/>
    <property type="match status" value="1"/>
</dbReference>
<dbReference type="Gene3D" id="3.40.50.10890">
    <property type="match status" value="1"/>
</dbReference>
<dbReference type="GO" id="GO:0004521">
    <property type="term" value="F:RNA endonuclease activity"/>
    <property type="evidence" value="ECO:0007669"/>
    <property type="project" value="TreeGrafter"/>
</dbReference>
<dbReference type="AlphaFoldDB" id="A0A0G0MPU2"/>
<gene>
    <name evidence="4" type="ORF">US96_C0007G0022</name>
</gene>